<sequence>MAETAIPTIVPSLSAGEPVDLSRPHFVGIAGTGMLPVARVCAERGLSVSGSDVTASQRVEELARLGVTVHTGHAAEQLPADATAVVFTHAIAPDNPEILAARERGVPVVHRSAALDALMSGRRAVGVLGTHGKSSTAGMLAVTLSRMGESPSYAVGADLEGPGSGGRAGDGSVFIAEVDESDRTLLGVRVNVAVVTNIDYDHPENYASAADYLNAFEASARGMGAEGTVVLNADSAGCIELASRLKTGEGPRVVMFGASSSADWCLSEMASADGRSSALLCGPQGRQFHLSLRIPGVHQLMNAAAAVAALHVLDQDLDLAMEQLGYYGSVQRRMTSAGMMAGVRIYDSYAHHPTEVAADLSAARSLAGTGRLIMLFRPTGQARLDTFGAEVGKALAGSDAVVLTGDARLSEASLRELSVSIGQAGGSVLAVETAREDAVVCASKAAQADDVVVLMGTGDLSECGLMLRRTLADMAPVA</sequence>
<dbReference type="Proteomes" id="UP001501455">
    <property type="component" value="Unassembled WGS sequence"/>
</dbReference>
<evidence type="ECO:0000256" key="3">
    <source>
        <dbReference type="ARBA" id="ARBA00022741"/>
    </source>
</evidence>
<evidence type="ECO:0000256" key="4">
    <source>
        <dbReference type="ARBA" id="ARBA00022840"/>
    </source>
</evidence>
<organism evidence="12 13">
    <name type="scientific">Streptomyces prasinosporus</name>
    <dbReference type="NCBI Taxonomy" id="68256"/>
    <lineage>
        <taxon>Bacteria</taxon>
        <taxon>Bacillati</taxon>
        <taxon>Actinomycetota</taxon>
        <taxon>Actinomycetes</taxon>
        <taxon>Kitasatosporales</taxon>
        <taxon>Streptomycetaceae</taxon>
        <taxon>Streptomyces</taxon>
        <taxon>Streptomyces albogriseolus group</taxon>
    </lineage>
</organism>
<keyword evidence="3" id="KW-0547">Nucleotide-binding</keyword>
<evidence type="ECO:0000256" key="5">
    <source>
        <dbReference type="ARBA" id="ARBA00022960"/>
    </source>
</evidence>
<gene>
    <name evidence="12" type="primary">murC_3</name>
    <name evidence="12" type="ORF">GCM10019016_080900</name>
</gene>
<feature type="domain" description="Mur ligase central" evidence="11">
    <location>
        <begin position="129"/>
        <end position="309"/>
    </location>
</feature>
<proteinExistence type="predicted"/>
<evidence type="ECO:0000256" key="8">
    <source>
        <dbReference type="ARBA" id="ARBA00023316"/>
    </source>
</evidence>
<dbReference type="InterPro" id="IPR013221">
    <property type="entry name" value="Mur_ligase_cen"/>
</dbReference>
<dbReference type="Gene3D" id="3.40.50.720">
    <property type="entry name" value="NAD(P)-binding Rossmann-like Domain"/>
    <property type="match status" value="1"/>
</dbReference>
<evidence type="ECO:0000313" key="12">
    <source>
        <dbReference type="EMBL" id="GAA3500983.1"/>
    </source>
</evidence>
<dbReference type="InterPro" id="IPR000713">
    <property type="entry name" value="Mur_ligase_N"/>
</dbReference>
<dbReference type="InterPro" id="IPR036615">
    <property type="entry name" value="Mur_ligase_C_dom_sf"/>
</dbReference>
<evidence type="ECO:0000259" key="9">
    <source>
        <dbReference type="Pfam" id="PF01225"/>
    </source>
</evidence>
<accession>A0ABP6U2S2</accession>
<feature type="domain" description="Mur ligase N-terminal catalytic" evidence="9">
    <location>
        <begin position="25"/>
        <end position="122"/>
    </location>
</feature>
<dbReference type="InterPro" id="IPR036565">
    <property type="entry name" value="Mur-like_cat_sf"/>
</dbReference>
<keyword evidence="6" id="KW-0573">Peptidoglycan synthesis</keyword>
<keyword evidence="2" id="KW-0132">Cell division</keyword>
<dbReference type="GO" id="GO:0016874">
    <property type="term" value="F:ligase activity"/>
    <property type="evidence" value="ECO:0007669"/>
    <property type="project" value="UniProtKB-KW"/>
</dbReference>
<evidence type="ECO:0000256" key="1">
    <source>
        <dbReference type="ARBA" id="ARBA00022598"/>
    </source>
</evidence>
<keyword evidence="7" id="KW-0131">Cell cycle</keyword>
<dbReference type="Pfam" id="PF01225">
    <property type="entry name" value="Mur_ligase"/>
    <property type="match status" value="1"/>
</dbReference>
<dbReference type="Gene3D" id="3.40.1190.10">
    <property type="entry name" value="Mur-like, catalytic domain"/>
    <property type="match status" value="1"/>
</dbReference>
<dbReference type="SUPFAM" id="SSF53623">
    <property type="entry name" value="MurD-like peptide ligases, catalytic domain"/>
    <property type="match status" value="1"/>
</dbReference>
<keyword evidence="4" id="KW-0067">ATP-binding</keyword>
<feature type="domain" description="Mur ligase C-terminal" evidence="10">
    <location>
        <begin position="332"/>
        <end position="458"/>
    </location>
</feature>
<keyword evidence="8" id="KW-0961">Cell wall biogenesis/degradation</keyword>
<dbReference type="SUPFAM" id="SSF51984">
    <property type="entry name" value="MurCD N-terminal domain"/>
    <property type="match status" value="1"/>
</dbReference>
<protein>
    <submittedName>
        <fullName evidence="12">UDP-N-acetylmuramate--L-alanine ligase</fullName>
    </submittedName>
</protein>
<keyword evidence="5" id="KW-0133">Cell shape</keyword>
<dbReference type="Gene3D" id="3.90.190.20">
    <property type="entry name" value="Mur ligase, C-terminal domain"/>
    <property type="match status" value="1"/>
</dbReference>
<keyword evidence="1 12" id="KW-0436">Ligase</keyword>
<dbReference type="Pfam" id="PF02875">
    <property type="entry name" value="Mur_ligase_C"/>
    <property type="match status" value="1"/>
</dbReference>
<dbReference type="InterPro" id="IPR050061">
    <property type="entry name" value="MurCDEF_pg_biosynth"/>
</dbReference>
<comment type="caution">
    <text evidence="12">The sequence shown here is derived from an EMBL/GenBank/DDBJ whole genome shotgun (WGS) entry which is preliminary data.</text>
</comment>
<dbReference type="InterPro" id="IPR004101">
    <property type="entry name" value="Mur_ligase_C"/>
</dbReference>
<dbReference type="SUPFAM" id="SSF53244">
    <property type="entry name" value="MurD-like peptide ligases, peptide-binding domain"/>
    <property type="match status" value="1"/>
</dbReference>
<keyword evidence="13" id="KW-1185">Reference proteome</keyword>
<name>A0ABP6U2S2_9ACTN</name>
<evidence type="ECO:0000256" key="7">
    <source>
        <dbReference type="ARBA" id="ARBA00023306"/>
    </source>
</evidence>
<reference evidence="13" key="1">
    <citation type="journal article" date="2019" name="Int. J. Syst. Evol. Microbiol.">
        <title>The Global Catalogue of Microorganisms (GCM) 10K type strain sequencing project: providing services to taxonomists for standard genome sequencing and annotation.</title>
        <authorList>
            <consortium name="The Broad Institute Genomics Platform"/>
            <consortium name="The Broad Institute Genome Sequencing Center for Infectious Disease"/>
            <person name="Wu L."/>
            <person name="Ma J."/>
        </authorList>
    </citation>
    <scope>NUCLEOTIDE SEQUENCE [LARGE SCALE GENOMIC DNA]</scope>
    <source>
        <strain evidence="13">JCM 4816</strain>
    </source>
</reference>
<dbReference type="PANTHER" id="PTHR43445:SF3">
    <property type="entry name" value="UDP-N-ACETYLMURAMATE--L-ALANINE LIGASE"/>
    <property type="match status" value="1"/>
</dbReference>
<evidence type="ECO:0000313" key="13">
    <source>
        <dbReference type="Proteomes" id="UP001501455"/>
    </source>
</evidence>
<evidence type="ECO:0000259" key="10">
    <source>
        <dbReference type="Pfam" id="PF02875"/>
    </source>
</evidence>
<dbReference type="RefSeq" id="WP_086698047.1">
    <property type="nucleotide sequence ID" value="NZ_BAAAXF010000057.1"/>
</dbReference>
<evidence type="ECO:0000256" key="2">
    <source>
        <dbReference type="ARBA" id="ARBA00022618"/>
    </source>
</evidence>
<dbReference type="Pfam" id="PF08245">
    <property type="entry name" value="Mur_ligase_M"/>
    <property type="match status" value="1"/>
</dbReference>
<evidence type="ECO:0000256" key="6">
    <source>
        <dbReference type="ARBA" id="ARBA00022984"/>
    </source>
</evidence>
<dbReference type="EMBL" id="BAAAXF010000057">
    <property type="protein sequence ID" value="GAA3500983.1"/>
    <property type="molecule type" value="Genomic_DNA"/>
</dbReference>
<evidence type="ECO:0000259" key="11">
    <source>
        <dbReference type="Pfam" id="PF08245"/>
    </source>
</evidence>
<dbReference type="PANTHER" id="PTHR43445">
    <property type="entry name" value="UDP-N-ACETYLMURAMATE--L-ALANINE LIGASE-RELATED"/>
    <property type="match status" value="1"/>
</dbReference>